<evidence type="ECO:0000259" key="3">
    <source>
        <dbReference type="PROSITE" id="PS50157"/>
    </source>
</evidence>
<comment type="caution">
    <text evidence="4">The sequence shown here is derived from an EMBL/GenBank/DDBJ whole genome shotgun (WGS) entry which is preliminary data.</text>
</comment>
<keyword evidence="1" id="KW-0862">Zinc</keyword>
<keyword evidence="1" id="KW-0863">Zinc-finger</keyword>
<evidence type="ECO:0000256" key="2">
    <source>
        <dbReference type="SAM" id="MobiDB-lite"/>
    </source>
</evidence>
<evidence type="ECO:0000313" key="4">
    <source>
        <dbReference type="EMBL" id="RSH82568.1"/>
    </source>
</evidence>
<feature type="compositionally biased region" description="Low complexity" evidence="2">
    <location>
        <begin position="262"/>
        <end position="283"/>
    </location>
</feature>
<dbReference type="InterPro" id="IPR013087">
    <property type="entry name" value="Znf_C2H2_type"/>
</dbReference>
<evidence type="ECO:0000256" key="1">
    <source>
        <dbReference type="PROSITE-ProRule" id="PRU00042"/>
    </source>
</evidence>
<dbReference type="GO" id="GO:0008270">
    <property type="term" value="F:zinc ion binding"/>
    <property type="evidence" value="ECO:0007669"/>
    <property type="project" value="UniProtKB-KW"/>
</dbReference>
<feature type="domain" description="C2H2-type" evidence="3">
    <location>
        <begin position="14"/>
        <end position="44"/>
    </location>
</feature>
<protein>
    <recommendedName>
        <fullName evidence="3">C2H2-type domain-containing protein</fullName>
    </recommendedName>
</protein>
<feature type="compositionally biased region" description="Acidic residues" evidence="2">
    <location>
        <begin position="146"/>
        <end position="160"/>
    </location>
</feature>
<dbReference type="Proteomes" id="UP000279236">
    <property type="component" value="Unassembled WGS sequence"/>
</dbReference>
<dbReference type="PROSITE" id="PS00028">
    <property type="entry name" value="ZINC_FINGER_C2H2_1"/>
    <property type="match status" value="1"/>
</dbReference>
<feature type="compositionally biased region" description="Polar residues" evidence="2">
    <location>
        <begin position="229"/>
        <end position="240"/>
    </location>
</feature>
<dbReference type="AlphaFoldDB" id="A0A427XUN5"/>
<feature type="region of interest" description="Disordered" evidence="2">
    <location>
        <begin position="136"/>
        <end position="319"/>
    </location>
</feature>
<dbReference type="GeneID" id="39592093"/>
<gene>
    <name evidence="4" type="ORF">EHS24_007550</name>
</gene>
<proteinExistence type="predicted"/>
<feature type="compositionally biased region" description="Pro residues" evidence="2">
    <location>
        <begin position="178"/>
        <end position="189"/>
    </location>
</feature>
<keyword evidence="1" id="KW-0479">Metal-binding</keyword>
<dbReference type="PROSITE" id="PS50157">
    <property type="entry name" value="ZINC_FINGER_C2H2_2"/>
    <property type="match status" value="1"/>
</dbReference>
<accession>A0A427XUN5</accession>
<reference evidence="4 5" key="1">
    <citation type="submission" date="2018-11" db="EMBL/GenBank/DDBJ databases">
        <title>Genome sequence of Apiotrichum porosum DSM 27194.</title>
        <authorList>
            <person name="Aliyu H."/>
            <person name="Gorte O."/>
            <person name="Ochsenreither K."/>
        </authorList>
    </citation>
    <scope>NUCLEOTIDE SEQUENCE [LARGE SCALE GENOMIC DNA]</scope>
    <source>
        <strain evidence="4 5">DSM 27194</strain>
    </source>
</reference>
<evidence type="ECO:0000313" key="5">
    <source>
        <dbReference type="Proteomes" id="UP000279236"/>
    </source>
</evidence>
<feature type="compositionally biased region" description="Low complexity" evidence="2">
    <location>
        <begin position="190"/>
        <end position="203"/>
    </location>
</feature>
<sequence length="319" mass="33580">MASLGPPVTSSTVYCCRWDFCARTFNTVASLQTHFQQDHIPRERAVYVPAHKRRRREDGAWVLVEESFRLSNEIPLGLNLPRELAGFGGRSGAGAGDVSMMTTMSNLTSAGISDTSLPPLPSFAIPSLPASFSFSQDAMAGSASDNENDNPIETETEPEPEPAAAPSLVDYDAFLRSPSPPTRSQPLPPAFSSQQFQQSTPLSQVPPPSQVALQDLDQDKDKQPLPADTSKNSSASSAAQVTPARGVFVTQAIPPPTPSQGNSSNSTDNDPNASTTSSTPSSAARPAQPLAFGARAAPADSPVRRVSASGVGFTWGLGK</sequence>
<keyword evidence="5" id="KW-1185">Reference proteome</keyword>
<dbReference type="RefSeq" id="XP_028476800.1">
    <property type="nucleotide sequence ID" value="XM_028622907.1"/>
</dbReference>
<organism evidence="4 5">
    <name type="scientific">Apiotrichum porosum</name>
    <dbReference type="NCBI Taxonomy" id="105984"/>
    <lineage>
        <taxon>Eukaryota</taxon>
        <taxon>Fungi</taxon>
        <taxon>Dikarya</taxon>
        <taxon>Basidiomycota</taxon>
        <taxon>Agaricomycotina</taxon>
        <taxon>Tremellomycetes</taxon>
        <taxon>Trichosporonales</taxon>
        <taxon>Trichosporonaceae</taxon>
        <taxon>Apiotrichum</taxon>
    </lineage>
</organism>
<name>A0A427XUN5_9TREE</name>
<dbReference type="EMBL" id="RSCE01000005">
    <property type="protein sequence ID" value="RSH82568.1"/>
    <property type="molecule type" value="Genomic_DNA"/>
</dbReference>